<gene>
    <name evidence="2" type="ORF">E0Y62_09915</name>
</gene>
<keyword evidence="1" id="KW-0472">Membrane</keyword>
<feature type="transmembrane region" description="Helical" evidence="1">
    <location>
        <begin position="32"/>
        <end position="50"/>
    </location>
</feature>
<protein>
    <submittedName>
        <fullName evidence="2">Uncharacterized protein</fullName>
    </submittedName>
</protein>
<dbReference type="OrthoDB" id="2971431at2"/>
<name>A0A4R1B391_9BACI</name>
<dbReference type="STRING" id="1742358.GCA_001439605_01171"/>
<organism evidence="2 3">
    <name type="scientific">Cytobacillus praedii</name>
    <dbReference type="NCBI Taxonomy" id="1742358"/>
    <lineage>
        <taxon>Bacteria</taxon>
        <taxon>Bacillati</taxon>
        <taxon>Bacillota</taxon>
        <taxon>Bacilli</taxon>
        <taxon>Bacillales</taxon>
        <taxon>Bacillaceae</taxon>
        <taxon>Cytobacillus</taxon>
    </lineage>
</organism>
<proteinExistence type="predicted"/>
<sequence length="59" mass="7002">MKMKKLTIAMMILFILFSFVLNILGLMKLFPIYISSPILFLSVFIFITFMNDRKKFKGF</sequence>
<reference evidence="2 3" key="1">
    <citation type="submission" date="2019-03" db="EMBL/GenBank/DDBJ databases">
        <authorList>
            <person name="Jensen L."/>
            <person name="Storgaard J."/>
            <person name="Sulaj E."/>
            <person name="Schramm A."/>
            <person name="Marshall I.P.G."/>
        </authorList>
    </citation>
    <scope>NUCLEOTIDE SEQUENCE [LARGE SCALE GENOMIC DNA]</scope>
    <source>
        <strain evidence="2 3">2017H2G3</strain>
    </source>
</reference>
<evidence type="ECO:0000313" key="3">
    <source>
        <dbReference type="Proteomes" id="UP000293846"/>
    </source>
</evidence>
<keyword evidence="1" id="KW-1133">Transmembrane helix</keyword>
<dbReference type="RefSeq" id="WP_057763896.1">
    <property type="nucleotide sequence ID" value="NZ_CP183326.1"/>
</dbReference>
<evidence type="ECO:0000313" key="2">
    <source>
        <dbReference type="EMBL" id="TCJ04402.1"/>
    </source>
</evidence>
<accession>A0A4R1B391</accession>
<feature type="transmembrane region" description="Helical" evidence="1">
    <location>
        <begin position="7"/>
        <end position="26"/>
    </location>
</feature>
<comment type="caution">
    <text evidence="2">The sequence shown here is derived from an EMBL/GenBank/DDBJ whole genome shotgun (WGS) entry which is preliminary data.</text>
</comment>
<dbReference type="AlphaFoldDB" id="A0A4R1B391"/>
<keyword evidence="3" id="KW-1185">Reference proteome</keyword>
<dbReference type="Proteomes" id="UP000293846">
    <property type="component" value="Unassembled WGS sequence"/>
</dbReference>
<dbReference type="EMBL" id="SJTH01000009">
    <property type="protein sequence ID" value="TCJ04402.1"/>
    <property type="molecule type" value="Genomic_DNA"/>
</dbReference>
<evidence type="ECO:0000256" key="1">
    <source>
        <dbReference type="SAM" id="Phobius"/>
    </source>
</evidence>
<keyword evidence="1" id="KW-0812">Transmembrane</keyword>